<evidence type="ECO:0000313" key="12">
    <source>
        <dbReference type="EMBL" id="KAL0950342.1"/>
    </source>
</evidence>
<keyword evidence="13" id="KW-1185">Reference proteome</keyword>
<comment type="function">
    <text evidence="10">Catalyzes the stereospecific oxidation of squalene to (S)-2,3-epoxysqualene, and is considered to be a rate-limiting enzyme in steroid biosynthesis.</text>
</comment>
<dbReference type="PRINTS" id="PR00420">
    <property type="entry name" value="RNGMNOXGNASE"/>
</dbReference>
<protein>
    <recommendedName>
        <fullName evidence="4 10">Squalene monooxygenase</fullName>
        <ecNumber evidence="4 10">1.14.14.17</ecNumber>
    </recommendedName>
</protein>
<sequence length="557" mass="60539">MSNPQYDVVIVGAGIAGSALAHALSSIGPRRERPLKIALLERSLAKPDRIVGELLQPGGANALKELGLAACLEGIGAIPVHGYCIIESGRNVRIPYTGSNEGRSFHHGEFVMSLRAAAHRASGVDVIEATVTDLIEKQGTQQVVGVRARVRKETSGGGGESSEKAEDEVKEFRASLVVIADGCASNFRSKVMGKEGATPVTNSHFVGAILKDTELPIPQHGTVALVKKGFGPVLLYQISKHDTRMLIDVKVPLPADLKVCSLFLRPISITNAVSPLDQSHILTNIVPQLPSSLHIPIQNALSSDRIRRMPNSFLPPIKQGSRSTKSGVILVGDAWNMRHPLTGGGMTVALHDVVMLRDMLADVRDLGDASEIRELLGKWHWSRKPLASMINILSFALYDLFGADDEKLEVLRTGCFKYFELGGECVDGPVSLLSGVAPSPALLAWHFFSVAFYSIWVMFTHPMPVKQLSSGFADKPVYAVARPHQYPSLFIKSIRVFWTACVVFGPLLWSEIRWWAPAAPAKHASRSWVSTPSSVMLLLSMGLAYCWHAGYLQLIQS</sequence>
<accession>A0ABR3J4A7</accession>
<dbReference type="SUPFAM" id="SSF51905">
    <property type="entry name" value="FAD/NAD(P)-binding domain"/>
    <property type="match status" value="1"/>
</dbReference>
<evidence type="ECO:0000256" key="3">
    <source>
        <dbReference type="ARBA" id="ARBA00008802"/>
    </source>
</evidence>
<evidence type="ECO:0000256" key="5">
    <source>
        <dbReference type="ARBA" id="ARBA00022630"/>
    </source>
</evidence>
<comment type="similarity">
    <text evidence="3 10">Belongs to the squalene monooxygenase family.</text>
</comment>
<evidence type="ECO:0000256" key="10">
    <source>
        <dbReference type="RuleBase" id="RU367121"/>
    </source>
</evidence>
<keyword evidence="10" id="KW-0256">Endoplasmic reticulum</keyword>
<dbReference type="InterPro" id="IPR013698">
    <property type="entry name" value="Squalene_epoxidase"/>
</dbReference>
<keyword evidence="9" id="KW-0472">Membrane</keyword>
<keyword evidence="7" id="KW-0492">Microsome</keyword>
<dbReference type="EMBL" id="JASNQZ010000012">
    <property type="protein sequence ID" value="KAL0950342.1"/>
    <property type="molecule type" value="Genomic_DNA"/>
</dbReference>
<gene>
    <name evidence="12" type="ORF">HGRIS_010310</name>
</gene>
<evidence type="ECO:0000259" key="11">
    <source>
        <dbReference type="Pfam" id="PF08491"/>
    </source>
</evidence>
<comment type="caution">
    <text evidence="12">The sequence shown here is derived from an EMBL/GenBank/DDBJ whole genome shotgun (WGS) entry which is preliminary data.</text>
</comment>
<reference evidence="13" key="1">
    <citation type="submission" date="2024-06" db="EMBL/GenBank/DDBJ databases">
        <title>Multi-omics analyses provide insights into the biosynthesis of the anticancer antibiotic pleurotin in Hohenbuehelia grisea.</title>
        <authorList>
            <person name="Weaver J.A."/>
            <person name="Alberti F."/>
        </authorList>
    </citation>
    <scope>NUCLEOTIDE SEQUENCE [LARGE SCALE GENOMIC DNA]</scope>
    <source>
        <strain evidence="13">T-177</strain>
    </source>
</reference>
<feature type="domain" description="Squalene epoxidase" evidence="11">
    <location>
        <begin position="174"/>
        <end position="462"/>
    </location>
</feature>
<dbReference type="Pfam" id="PF08491">
    <property type="entry name" value="SE"/>
    <property type="match status" value="1"/>
</dbReference>
<organism evidence="12 13">
    <name type="scientific">Hohenbuehelia grisea</name>
    <dbReference type="NCBI Taxonomy" id="104357"/>
    <lineage>
        <taxon>Eukaryota</taxon>
        <taxon>Fungi</taxon>
        <taxon>Dikarya</taxon>
        <taxon>Basidiomycota</taxon>
        <taxon>Agaricomycotina</taxon>
        <taxon>Agaricomycetes</taxon>
        <taxon>Agaricomycetidae</taxon>
        <taxon>Agaricales</taxon>
        <taxon>Pleurotineae</taxon>
        <taxon>Pleurotaceae</taxon>
        <taxon>Hohenbuehelia</taxon>
    </lineage>
</organism>
<proteinExistence type="inferred from homology"/>
<dbReference type="InterPro" id="IPR036188">
    <property type="entry name" value="FAD/NAD-bd_sf"/>
</dbReference>
<evidence type="ECO:0000313" key="13">
    <source>
        <dbReference type="Proteomes" id="UP001556367"/>
    </source>
</evidence>
<name>A0ABR3J4A7_9AGAR</name>
<evidence type="ECO:0000256" key="9">
    <source>
        <dbReference type="ARBA" id="ARBA00023136"/>
    </source>
</evidence>
<evidence type="ECO:0000256" key="4">
    <source>
        <dbReference type="ARBA" id="ARBA00012312"/>
    </source>
</evidence>
<evidence type="ECO:0000256" key="1">
    <source>
        <dbReference type="ARBA" id="ARBA00001974"/>
    </source>
</evidence>
<dbReference type="Proteomes" id="UP001556367">
    <property type="component" value="Unassembled WGS sequence"/>
</dbReference>
<keyword evidence="5 10" id="KW-0285">Flavoprotein</keyword>
<evidence type="ECO:0000256" key="8">
    <source>
        <dbReference type="ARBA" id="ARBA00023002"/>
    </source>
</evidence>
<evidence type="ECO:0000256" key="2">
    <source>
        <dbReference type="ARBA" id="ARBA00004154"/>
    </source>
</evidence>
<evidence type="ECO:0000256" key="6">
    <source>
        <dbReference type="ARBA" id="ARBA00022827"/>
    </source>
</evidence>
<dbReference type="Gene3D" id="3.50.50.60">
    <property type="entry name" value="FAD/NAD(P)-binding domain"/>
    <property type="match status" value="1"/>
</dbReference>
<comment type="catalytic activity">
    <reaction evidence="10">
        <text>squalene + reduced [NADPH--hemoprotein reductase] + O2 = (S)-2,3-epoxysqualene + oxidized [NADPH--hemoprotein reductase] + H2O + H(+)</text>
        <dbReference type="Rhea" id="RHEA:25282"/>
        <dbReference type="Rhea" id="RHEA-COMP:11964"/>
        <dbReference type="Rhea" id="RHEA-COMP:11965"/>
        <dbReference type="ChEBI" id="CHEBI:15377"/>
        <dbReference type="ChEBI" id="CHEBI:15378"/>
        <dbReference type="ChEBI" id="CHEBI:15379"/>
        <dbReference type="ChEBI" id="CHEBI:15440"/>
        <dbReference type="ChEBI" id="CHEBI:15441"/>
        <dbReference type="ChEBI" id="CHEBI:57618"/>
        <dbReference type="ChEBI" id="CHEBI:58210"/>
        <dbReference type="EC" id="1.14.14.17"/>
    </reaction>
</comment>
<comment type="subcellular location">
    <subcellularLocation>
        <location evidence="10">Endoplasmic reticulum membrane</location>
        <topology evidence="10">Multi-pass membrane protein</topology>
    </subcellularLocation>
    <subcellularLocation>
        <location evidence="2">Microsome membrane</location>
        <topology evidence="2">Multi-pass membrane protein</topology>
    </subcellularLocation>
</comment>
<dbReference type="PANTHER" id="PTHR10835:SF0">
    <property type="entry name" value="SQUALENE MONOOXYGENASE"/>
    <property type="match status" value="1"/>
</dbReference>
<dbReference type="EC" id="1.14.14.17" evidence="4 10"/>
<keyword evidence="6 10" id="KW-0274">FAD</keyword>
<dbReference type="InterPro" id="IPR040125">
    <property type="entry name" value="Squalene_monox"/>
</dbReference>
<comment type="cofactor">
    <cofactor evidence="1 10">
        <name>FAD</name>
        <dbReference type="ChEBI" id="CHEBI:57692"/>
    </cofactor>
</comment>
<evidence type="ECO:0000256" key="7">
    <source>
        <dbReference type="ARBA" id="ARBA00022848"/>
    </source>
</evidence>
<keyword evidence="8 10" id="KW-0560">Oxidoreductase</keyword>
<dbReference type="PANTHER" id="PTHR10835">
    <property type="entry name" value="SQUALENE MONOOXYGENASE"/>
    <property type="match status" value="1"/>
</dbReference>